<sequence length="62" mass="7404">MHYIGVYKYTKTDESDLEIARHCIRFLYDYHILRKIGISCEVSKCLFFRLFINASFTFLSSV</sequence>
<gene>
    <name evidence="1" type="ORF">COD09_21060</name>
</gene>
<protein>
    <submittedName>
        <fullName evidence="1">Uncharacterized protein</fullName>
    </submittedName>
</protein>
<evidence type="ECO:0000313" key="1">
    <source>
        <dbReference type="EMBL" id="PGS97270.1"/>
    </source>
</evidence>
<dbReference type="Proteomes" id="UP000225872">
    <property type="component" value="Unassembled WGS sequence"/>
</dbReference>
<evidence type="ECO:0000313" key="2">
    <source>
        <dbReference type="Proteomes" id="UP000225872"/>
    </source>
</evidence>
<reference evidence="1 2" key="1">
    <citation type="submission" date="2017-09" db="EMBL/GenBank/DDBJ databases">
        <title>Large-scale bioinformatics analysis of Bacillus genomes uncovers conserved roles of natural products in bacterial physiology.</title>
        <authorList>
            <consortium name="Agbiome Team Llc"/>
            <person name="Bleich R.M."/>
            <person name="Grubbs K.J."/>
            <person name="Santa Maria K.C."/>
            <person name="Allen S.E."/>
            <person name="Farag S."/>
            <person name="Shank E.A."/>
            <person name="Bowers A."/>
        </authorList>
    </citation>
    <scope>NUCLEOTIDE SEQUENCE [LARGE SCALE GENOMIC DNA]</scope>
    <source>
        <strain evidence="1 2">AFS041432</strain>
    </source>
</reference>
<dbReference type="AlphaFoldDB" id="A0A2C1DAF1"/>
<accession>A0A2C1DAF1</accession>
<proteinExistence type="predicted"/>
<comment type="caution">
    <text evidence="1">The sequence shown here is derived from an EMBL/GenBank/DDBJ whole genome shotgun (WGS) entry which is preliminary data.</text>
</comment>
<organism evidence="1 2">
    <name type="scientific">Bacillus cereus</name>
    <dbReference type="NCBI Taxonomy" id="1396"/>
    <lineage>
        <taxon>Bacteria</taxon>
        <taxon>Bacillati</taxon>
        <taxon>Bacillota</taxon>
        <taxon>Bacilli</taxon>
        <taxon>Bacillales</taxon>
        <taxon>Bacillaceae</taxon>
        <taxon>Bacillus</taxon>
        <taxon>Bacillus cereus group</taxon>
    </lineage>
</organism>
<dbReference type="EMBL" id="NULO01000077">
    <property type="protein sequence ID" value="PGS97270.1"/>
    <property type="molecule type" value="Genomic_DNA"/>
</dbReference>
<name>A0A2C1DAF1_BACCE</name>